<evidence type="ECO:0000313" key="2">
    <source>
        <dbReference type="EMBL" id="RBP17765.1"/>
    </source>
</evidence>
<sequence length="55" mass="5963">MQIATLLARLKLTPLVALLSCLATIARVDKSNAFRGNISDIIGLSNFTPTIKKYS</sequence>
<feature type="chain" id="PRO_5016985256" evidence="1">
    <location>
        <begin position="26"/>
        <end position="55"/>
    </location>
</feature>
<organism evidence="2 3">
    <name type="scientific">Roseiarcus fermentans</name>
    <dbReference type="NCBI Taxonomy" id="1473586"/>
    <lineage>
        <taxon>Bacteria</taxon>
        <taxon>Pseudomonadati</taxon>
        <taxon>Pseudomonadota</taxon>
        <taxon>Alphaproteobacteria</taxon>
        <taxon>Hyphomicrobiales</taxon>
        <taxon>Roseiarcaceae</taxon>
        <taxon>Roseiarcus</taxon>
    </lineage>
</organism>
<keyword evidence="1" id="KW-0732">Signal</keyword>
<reference evidence="2 3" key="1">
    <citation type="submission" date="2018-06" db="EMBL/GenBank/DDBJ databases">
        <title>Genomic Encyclopedia of Type Strains, Phase IV (KMG-IV): sequencing the most valuable type-strain genomes for metagenomic binning, comparative biology and taxonomic classification.</title>
        <authorList>
            <person name="Goeker M."/>
        </authorList>
    </citation>
    <scope>NUCLEOTIDE SEQUENCE [LARGE SCALE GENOMIC DNA]</scope>
    <source>
        <strain evidence="2 3">DSM 24875</strain>
    </source>
</reference>
<gene>
    <name evidence="2" type="ORF">DFR50_102258</name>
</gene>
<dbReference type="RefSeq" id="WP_170153029.1">
    <property type="nucleotide sequence ID" value="NZ_QNRK01000002.1"/>
</dbReference>
<keyword evidence="3" id="KW-1185">Reference proteome</keyword>
<dbReference type="EMBL" id="QNRK01000002">
    <property type="protein sequence ID" value="RBP17765.1"/>
    <property type="molecule type" value="Genomic_DNA"/>
</dbReference>
<accession>A0A366FVJ0</accession>
<comment type="caution">
    <text evidence="2">The sequence shown here is derived from an EMBL/GenBank/DDBJ whole genome shotgun (WGS) entry which is preliminary data.</text>
</comment>
<name>A0A366FVJ0_9HYPH</name>
<evidence type="ECO:0000313" key="3">
    <source>
        <dbReference type="Proteomes" id="UP000253529"/>
    </source>
</evidence>
<protein>
    <submittedName>
        <fullName evidence="2">Uncharacterized protein</fullName>
    </submittedName>
</protein>
<dbReference type="AlphaFoldDB" id="A0A366FVJ0"/>
<proteinExistence type="predicted"/>
<dbReference type="Proteomes" id="UP000253529">
    <property type="component" value="Unassembled WGS sequence"/>
</dbReference>
<feature type="signal peptide" evidence="1">
    <location>
        <begin position="1"/>
        <end position="25"/>
    </location>
</feature>
<evidence type="ECO:0000256" key="1">
    <source>
        <dbReference type="SAM" id="SignalP"/>
    </source>
</evidence>